<feature type="transmembrane region" description="Helical" evidence="10">
    <location>
        <begin position="20"/>
        <end position="40"/>
    </location>
</feature>
<dbReference type="Pfam" id="PF00005">
    <property type="entry name" value="ABC_tran"/>
    <property type="match status" value="1"/>
</dbReference>
<dbReference type="PROSITE" id="PS00018">
    <property type="entry name" value="EF_HAND_1"/>
    <property type="match status" value="1"/>
</dbReference>
<evidence type="ECO:0000259" key="11">
    <source>
        <dbReference type="PROSITE" id="PS50222"/>
    </source>
</evidence>
<dbReference type="InterPro" id="IPR050352">
    <property type="entry name" value="ABCG_transporters"/>
</dbReference>
<feature type="transmembrane region" description="Helical" evidence="10">
    <location>
        <begin position="705"/>
        <end position="722"/>
    </location>
</feature>
<feature type="transmembrane region" description="Helical" evidence="10">
    <location>
        <begin position="791"/>
        <end position="812"/>
    </location>
</feature>
<evidence type="ECO:0000256" key="6">
    <source>
        <dbReference type="ARBA" id="ARBA00022840"/>
    </source>
</evidence>
<evidence type="ECO:0000259" key="12">
    <source>
        <dbReference type="PROSITE" id="PS50893"/>
    </source>
</evidence>
<dbReference type="InterPro" id="IPR003439">
    <property type="entry name" value="ABC_transporter-like_ATP-bd"/>
</dbReference>
<keyword evidence="3 10" id="KW-0812">Transmembrane</keyword>
<evidence type="ECO:0000256" key="4">
    <source>
        <dbReference type="ARBA" id="ARBA00022741"/>
    </source>
</evidence>
<keyword evidence="6" id="KW-0067">ATP-binding</keyword>
<dbReference type="InterPro" id="IPR043926">
    <property type="entry name" value="ABCG_dom"/>
</dbReference>
<accession>A0A7S2VPZ4</accession>
<dbReference type="AlphaFoldDB" id="A0A7S2VPZ4"/>
<evidence type="ECO:0000256" key="1">
    <source>
        <dbReference type="ARBA" id="ARBA00004141"/>
    </source>
</evidence>
<dbReference type="Gene3D" id="3.40.50.300">
    <property type="entry name" value="P-loop containing nucleotide triphosphate hydrolases"/>
    <property type="match status" value="1"/>
</dbReference>
<dbReference type="InterPro" id="IPR027417">
    <property type="entry name" value="P-loop_NTPase"/>
</dbReference>
<dbReference type="GO" id="GO:0005524">
    <property type="term" value="F:ATP binding"/>
    <property type="evidence" value="ECO:0007669"/>
    <property type="project" value="UniProtKB-KW"/>
</dbReference>
<dbReference type="PANTHER" id="PTHR48041">
    <property type="entry name" value="ABC TRANSPORTER G FAMILY MEMBER 28"/>
    <property type="match status" value="1"/>
</dbReference>
<dbReference type="PANTHER" id="PTHR48041:SF91">
    <property type="entry name" value="ABC TRANSPORTER G FAMILY MEMBER 28"/>
    <property type="match status" value="1"/>
</dbReference>
<dbReference type="FunFam" id="3.40.50.300:FF:000367">
    <property type="entry name" value="ABC transporter G family member 24"/>
    <property type="match status" value="1"/>
</dbReference>
<feature type="transmembrane region" description="Helical" evidence="10">
    <location>
        <begin position="655"/>
        <end position="673"/>
    </location>
</feature>
<dbReference type="PROSITE" id="PS50222">
    <property type="entry name" value="EF_HAND_2"/>
    <property type="match status" value="1"/>
</dbReference>
<feature type="region of interest" description="Disordered" evidence="9">
    <location>
        <begin position="371"/>
        <end position="393"/>
    </location>
</feature>
<dbReference type="PROSITE" id="PS00211">
    <property type="entry name" value="ABC_TRANSPORTER_1"/>
    <property type="match status" value="1"/>
</dbReference>
<proteinExistence type="predicted"/>
<keyword evidence="2" id="KW-0813">Transport</keyword>
<dbReference type="InterPro" id="IPR003593">
    <property type="entry name" value="AAA+_ATPase"/>
</dbReference>
<feature type="transmembrane region" description="Helical" evidence="10">
    <location>
        <begin position="679"/>
        <end position="698"/>
    </location>
</feature>
<dbReference type="GO" id="GO:0016887">
    <property type="term" value="F:ATP hydrolysis activity"/>
    <property type="evidence" value="ECO:0007669"/>
    <property type="project" value="InterPro"/>
</dbReference>
<evidence type="ECO:0000256" key="5">
    <source>
        <dbReference type="ARBA" id="ARBA00022837"/>
    </source>
</evidence>
<protein>
    <submittedName>
        <fullName evidence="13">Uncharacterized protein</fullName>
    </submittedName>
</protein>
<dbReference type="SMART" id="SM00382">
    <property type="entry name" value="AAA"/>
    <property type="match status" value="1"/>
</dbReference>
<dbReference type="InterPro" id="IPR017871">
    <property type="entry name" value="ABC_transporter-like_CS"/>
</dbReference>
<evidence type="ECO:0000256" key="2">
    <source>
        <dbReference type="ARBA" id="ARBA00022448"/>
    </source>
</evidence>
<feature type="domain" description="ABC transporter" evidence="12">
    <location>
        <begin position="95"/>
        <end position="334"/>
    </location>
</feature>
<evidence type="ECO:0000256" key="8">
    <source>
        <dbReference type="ARBA" id="ARBA00023136"/>
    </source>
</evidence>
<reference evidence="13" key="1">
    <citation type="submission" date="2021-01" db="EMBL/GenBank/DDBJ databases">
        <authorList>
            <person name="Corre E."/>
            <person name="Pelletier E."/>
            <person name="Niang G."/>
            <person name="Scheremetjew M."/>
            <person name="Finn R."/>
            <person name="Kale V."/>
            <person name="Holt S."/>
            <person name="Cochrane G."/>
            <person name="Meng A."/>
            <person name="Brown T."/>
            <person name="Cohen L."/>
        </authorList>
    </citation>
    <scope>NUCLEOTIDE SEQUENCE</scope>
    <source>
        <strain evidence="13">RCC3387</strain>
    </source>
</reference>
<evidence type="ECO:0000256" key="10">
    <source>
        <dbReference type="SAM" id="Phobius"/>
    </source>
</evidence>
<keyword evidence="4" id="KW-0547">Nucleotide-binding</keyword>
<sequence>MVCSEEVPDGAAAMPILLDYWGLAAWLAGVAGLVWALFIADRRWRRRQCHLESAVAVSNESRTFAMHLVRHFMPSFQVQRYQFRGMRAKASAADLEFRDLGLEACGKQVLQGVTGGFGAGRLCAVMGPSGAGKTSFVNALCGKAAYGKVSGTVLVNGAEVEIASLRSVTGFVPQDDIVHQDLTVREQIEFSARLRNSADTSPQATQAVVDDVLNVMQVDHIQNSIVGSVEERGISGGQRKRVNIGLELAAQPTVLFLDEPTSGLDSTSSLAVALSLKKMCELGMTSIMVIHQPRYSLFTLFDDVLLLGKGGQTVYLGPSLGAKPYFEGLGFAMPNDENPADWFMDVLSGEVANSRVADFRPEMLFDMWRQQPAAGGPRGDDAGTDGVGPEQERIHGREMSTADDRAILQQKLEEGWDSVDSNGDGVMDAEELRSLLAHCSTMLPGPDVVKDLMERMAGDDAKTVTRRQFMDYLCSLRNYVATDTTLAEYDRRGALGPGRRSMLFDEDGNSGDLLEEGAGDLEHGPRGKVKKLTTVMLDPLSSLKRDTPGVFKQYHVLLLRRFIQWWRMNRQRAIFVVALALGGFFLAVLDRWIINTPRWSAMSLLNLHTCLALLLSIFCLQVFANDQPVFWRESASGVSVPAFFVSRLHMNSIDLLLLTFLFSAIYFVIRQPFVPFTRFFVPFLLTAFAASGWGYFISTVVPPKHGPFIVSLVIFIICGLLGNPSNLQEFLAGGIMEAVVNACSITRWSIQMNFDYDYWHLHPHPQGLEDQAMLGMAKGVFVKETRSTEQWVPVAVLLSMGVVLRILAFLGLRFMHRDKQV</sequence>
<dbReference type="InterPro" id="IPR002048">
    <property type="entry name" value="EF_hand_dom"/>
</dbReference>
<dbReference type="CDD" id="cd03213">
    <property type="entry name" value="ABCG_EPDR"/>
    <property type="match status" value="1"/>
</dbReference>
<gene>
    <name evidence="13" type="ORF">BRAN1462_LOCUS60576</name>
</gene>
<keyword evidence="8 10" id="KW-0472">Membrane</keyword>
<organism evidence="13">
    <name type="scientific">Zooxanthella nutricula</name>
    <dbReference type="NCBI Taxonomy" id="1333877"/>
    <lineage>
        <taxon>Eukaryota</taxon>
        <taxon>Sar</taxon>
        <taxon>Alveolata</taxon>
        <taxon>Dinophyceae</taxon>
        <taxon>Peridiniales</taxon>
        <taxon>Peridiniales incertae sedis</taxon>
        <taxon>Zooxanthella</taxon>
    </lineage>
</organism>
<feature type="transmembrane region" description="Helical" evidence="10">
    <location>
        <begin position="605"/>
        <end position="624"/>
    </location>
</feature>
<evidence type="ECO:0000313" key="13">
    <source>
        <dbReference type="EMBL" id="CAD9642754.1"/>
    </source>
</evidence>
<keyword evidence="7 10" id="KW-1133">Transmembrane helix</keyword>
<evidence type="ECO:0000256" key="7">
    <source>
        <dbReference type="ARBA" id="ARBA00022989"/>
    </source>
</evidence>
<dbReference type="Gene3D" id="1.10.238.10">
    <property type="entry name" value="EF-hand"/>
    <property type="match status" value="1"/>
</dbReference>
<keyword evidence="5" id="KW-0106">Calcium</keyword>
<dbReference type="GO" id="GO:0005509">
    <property type="term" value="F:calcium ion binding"/>
    <property type="evidence" value="ECO:0007669"/>
    <property type="project" value="InterPro"/>
</dbReference>
<dbReference type="InterPro" id="IPR018247">
    <property type="entry name" value="EF_Hand_1_Ca_BS"/>
</dbReference>
<dbReference type="InterPro" id="IPR011992">
    <property type="entry name" value="EF-hand-dom_pair"/>
</dbReference>
<dbReference type="PROSITE" id="PS50893">
    <property type="entry name" value="ABC_TRANSPORTER_2"/>
    <property type="match status" value="1"/>
</dbReference>
<name>A0A7S2VPZ4_9DINO</name>
<dbReference type="GO" id="GO:0140359">
    <property type="term" value="F:ABC-type transporter activity"/>
    <property type="evidence" value="ECO:0007669"/>
    <property type="project" value="InterPro"/>
</dbReference>
<dbReference type="GO" id="GO:0016020">
    <property type="term" value="C:membrane"/>
    <property type="evidence" value="ECO:0007669"/>
    <property type="project" value="UniProtKB-SubCell"/>
</dbReference>
<dbReference type="SUPFAM" id="SSF47473">
    <property type="entry name" value="EF-hand"/>
    <property type="match status" value="1"/>
</dbReference>
<evidence type="ECO:0000256" key="9">
    <source>
        <dbReference type="SAM" id="MobiDB-lite"/>
    </source>
</evidence>
<dbReference type="Pfam" id="PF19055">
    <property type="entry name" value="ABC2_membrane_7"/>
    <property type="match status" value="2"/>
</dbReference>
<dbReference type="EMBL" id="HBGW01095473">
    <property type="protein sequence ID" value="CAD9642754.1"/>
    <property type="molecule type" value="Transcribed_RNA"/>
</dbReference>
<feature type="transmembrane region" description="Helical" evidence="10">
    <location>
        <begin position="573"/>
        <end position="593"/>
    </location>
</feature>
<dbReference type="SUPFAM" id="SSF52540">
    <property type="entry name" value="P-loop containing nucleoside triphosphate hydrolases"/>
    <property type="match status" value="1"/>
</dbReference>
<evidence type="ECO:0000256" key="3">
    <source>
        <dbReference type="ARBA" id="ARBA00022692"/>
    </source>
</evidence>
<comment type="subcellular location">
    <subcellularLocation>
        <location evidence="1">Membrane</location>
        <topology evidence="1">Multi-pass membrane protein</topology>
    </subcellularLocation>
</comment>
<feature type="domain" description="EF-hand" evidence="11">
    <location>
        <begin position="407"/>
        <end position="442"/>
    </location>
</feature>